<comment type="caution">
    <text evidence="2">The sequence shown here is derived from an EMBL/GenBank/DDBJ whole genome shotgun (WGS) entry which is preliminary data.</text>
</comment>
<dbReference type="AlphaFoldDB" id="C7HB13"/>
<dbReference type="Proteomes" id="UP000004619">
    <property type="component" value="Unassembled WGS sequence"/>
</dbReference>
<dbReference type="InterPro" id="IPR036291">
    <property type="entry name" value="NAD(P)-bd_dom_sf"/>
</dbReference>
<name>C7HB13_FAED2</name>
<reference evidence="2" key="1">
    <citation type="submission" date="2009-08" db="EMBL/GenBank/DDBJ databases">
        <authorList>
            <person name="Weinstock G."/>
            <person name="Sodergren E."/>
            <person name="Clifton S."/>
            <person name="Fulton L."/>
            <person name="Fulton B."/>
            <person name="Courtney L."/>
            <person name="Fronick C."/>
            <person name="Harrison M."/>
            <person name="Strong C."/>
            <person name="Farmer C."/>
            <person name="Delahaunty K."/>
            <person name="Markovic C."/>
            <person name="Hall O."/>
            <person name="Minx P."/>
            <person name="Tomlinson C."/>
            <person name="Mitreva M."/>
            <person name="Nelson J."/>
            <person name="Hou S."/>
            <person name="Wollam A."/>
            <person name="Pepin K.H."/>
            <person name="Johnson M."/>
            <person name="Bhonagiri V."/>
            <person name="Nash W.E."/>
            <person name="Warren W."/>
            <person name="Chinwalla A."/>
            <person name="Mardis E.R."/>
            <person name="Wilson R.K."/>
        </authorList>
    </citation>
    <scope>NUCLEOTIDE SEQUENCE [LARGE SCALE GENOMIC DNA]</scope>
    <source>
        <strain evidence="2">A2-165</strain>
    </source>
</reference>
<accession>C7HB13</accession>
<evidence type="ECO:0000313" key="2">
    <source>
        <dbReference type="EMBL" id="EEU94907.1"/>
    </source>
</evidence>
<sequence>MNGSNDLCHALQTAPLRETQPDGSRHPFDTFICAKTPSGRWGDPEDMVGPCVFLASHASDFVNGQILYADGGILAYIGRQPK</sequence>
<gene>
    <name evidence="2" type="ORF">FAEPRAA2165_03530</name>
</gene>
<dbReference type="Gene3D" id="3.40.50.720">
    <property type="entry name" value="NAD(P)-binding Rossmann-like Domain"/>
    <property type="match status" value="1"/>
</dbReference>
<evidence type="ECO:0008006" key="4">
    <source>
        <dbReference type="Google" id="ProtNLM"/>
    </source>
</evidence>
<dbReference type="eggNOG" id="COG1028">
    <property type="taxonomic scope" value="Bacteria"/>
</dbReference>
<protein>
    <recommendedName>
        <fullName evidence="4">Gluconate 5-dehydrogenase</fullName>
    </recommendedName>
</protein>
<dbReference type="STRING" id="411483.FAEPRAA2165_03530"/>
<dbReference type="SUPFAM" id="SSF51735">
    <property type="entry name" value="NAD(P)-binding Rossmann-fold domains"/>
    <property type="match status" value="1"/>
</dbReference>
<dbReference type="Pfam" id="PF13561">
    <property type="entry name" value="adh_short_C2"/>
    <property type="match status" value="1"/>
</dbReference>
<keyword evidence="3" id="KW-1185">Reference proteome</keyword>
<evidence type="ECO:0000256" key="1">
    <source>
        <dbReference type="SAM" id="MobiDB-lite"/>
    </source>
</evidence>
<organism evidence="2 3">
    <name type="scientific">Faecalibacterium duncaniae (strain DSM 17677 / JCM 31915 / A2-165)</name>
    <name type="common">Faecalibacterium prausnitzii</name>
    <dbReference type="NCBI Taxonomy" id="411483"/>
    <lineage>
        <taxon>Bacteria</taxon>
        <taxon>Bacillati</taxon>
        <taxon>Bacillota</taxon>
        <taxon>Clostridia</taxon>
        <taxon>Eubacteriales</taxon>
        <taxon>Oscillospiraceae</taxon>
        <taxon>Faecalibacterium</taxon>
    </lineage>
</organism>
<dbReference type="PATRIC" id="fig|411483.3.peg.2780"/>
<feature type="compositionally biased region" description="Basic and acidic residues" evidence="1">
    <location>
        <begin position="19"/>
        <end position="28"/>
    </location>
</feature>
<dbReference type="HOGENOM" id="CLU_2553221_0_0_9"/>
<evidence type="ECO:0000313" key="3">
    <source>
        <dbReference type="Proteomes" id="UP000004619"/>
    </source>
</evidence>
<dbReference type="InterPro" id="IPR002347">
    <property type="entry name" value="SDR_fam"/>
</dbReference>
<proteinExistence type="predicted"/>
<feature type="region of interest" description="Disordered" evidence="1">
    <location>
        <begin position="1"/>
        <end position="28"/>
    </location>
</feature>
<dbReference type="EMBL" id="ACOP02000100">
    <property type="protein sequence ID" value="EEU94907.1"/>
    <property type="molecule type" value="Genomic_DNA"/>
</dbReference>